<proteinExistence type="predicted"/>
<organism evidence="2 3">
    <name type="scientific">Lolium multiflorum</name>
    <name type="common">Italian ryegrass</name>
    <name type="synonym">Lolium perenne subsp. multiflorum</name>
    <dbReference type="NCBI Taxonomy" id="4521"/>
    <lineage>
        <taxon>Eukaryota</taxon>
        <taxon>Viridiplantae</taxon>
        <taxon>Streptophyta</taxon>
        <taxon>Embryophyta</taxon>
        <taxon>Tracheophyta</taxon>
        <taxon>Spermatophyta</taxon>
        <taxon>Magnoliopsida</taxon>
        <taxon>Liliopsida</taxon>
        <taxon>Poales</taxon>
        <taxon>Poaceae</taxon>
        <taxon>BOP clade</taxon>
        <taxon>Pooideae</taxon>
        <taxon>Poodae</taxon>
        <taxon>Poeae</taxon>
        <taxon>Poeae Chloroplast Group 2 (Poeae type)</taxon>
        <taxon>Loliodinae</taxon>
        <taxon>Loliinae</taxon>
        <taxon>Lolium</taxon>
    </lineage>
</organism>
<name>A0AAD8SQF1_LOLMU</name>
<comment type="caution">
    <text evidence="2">The sequence shown here is derived from an EMBL/GenBank/DDBJ whole genome shotgun (WGS) entry which is preliminary data.</text>
</comment>
<keyword evidence="3" id="KW-1185">Reference proteome</keyword>
<protein>
    <submittedName>
        <fullName evidence="2">Uncharacterized protein</fullName>
    </submittedName>
</protein>
<dbReference type="AlphaFoldDB" id="A0AAD8SQF1"/>
<dbReference type="Proteomes" id="UP001231189">
    <property type="component" value="Unassembled WGS sequence"/>
</dbReference>
<sequence length="193" mass="19678">MGNSIYRFLCGVCSDLSDAAFTPHGAHDSVARLGQDILNFQRTKQVPEGLGRHVVSSQNAQANWYNSISPQFRVFFLPLLAGEGVRVGGGRGAPSSRKRGTLFTAGCGAAATPAGGCARCTSPASAASGSGSVPTSLPSQPRELTTPREEGCGLMGGGAEAAPPLRARGRRLLLRAASPAAVVGRGACVACVL</sequence>
<evidence type="ECO:0000313" key="3">
    <source>
        <dbReference type="Proteomes" id="UP001231189"/>
    </source>
</evidence>
<evidence type="ECO:0000256" key="1">
    <source>
        <dbReference type="SAM" id="MobiDB-lite"/>
    </source>
</evidence>
<feature type="compositionally biased region" description="Low complexity" evidence="1">
    <location>
        <begin position="124"/>
        <end position="136"/>
    </location>
</feature>
<feature type="region of interest" description="Disordered" evidence="1">
    <location>
        <begin position="124"/>
        <end position="150"/>
    </location>
</feature>
<accession>A0AAD8SQF1</accession>
<gene>
    <name evidence="2" type="ORF">QYE76_050033</name>
</gene>
<dbReference type="EMBL" id="JAUUTY010000003">
    <property type="protein sequence ID" value="KAK1661874.1"/>
    <property type="molecule type" value="Genomic_DNA"/>
</dbReference>
<reference evidence="2" key="1">
    <citation type="submission" date="2023-07" db="EMBL/GenBank/DDBJ databases">
        <title>A chromosome-level genome assembly of Lolium multiflorum.</title>
        <authorList>
            <person name="Chen Y."/>
            <person name="Copetti D."/>
            <person name="Kolliker R."/>
            <person name="Studer B."/>
        </authorList>
    </citation>
    <scope>NUCLEOTIDE SEQUENCE</scope>
    <source>
        <strain evidence="2">02402/16</strain>
        <tissue evidence="2">Leaf</tissue>
    </source>
</reference>
<evidence type="ECO:0000313" key="2">
    <source>
        <dbReference type="EMBL" id="KAK1661874.1"/>
    </source>
</evidence>